<comment type="caution">
    <text evidence="2">The sequence shown here is derived from an EMBL/GenBank/DDBJ whole genome shotgun (WGS) entry which is preliminary data.</text>
</comment>
<evidence type="ECO:0000256" key="1">
    <source>
        <dbReference type="SAM" id="MobiDB-lite"/>
    </source>
</evidence>
<organism evidence="2">
    <name type="scientific">Populus alba</name>
    <name type="common">White poplar</name>
    <dbReference type="NCBI Taxonomy" id="43335"/>
    <lineage>
        <taxon>Eukaryota</taxon>
        <taxon>Viridiplantae</taxon>
        <taxon>Streptophyta</taxon>
        <taxon>Embryophyta</taxon>
        <taxon>Tracheophyta</taxon>
        <taxon>Spermatophyta</taxon>
        <taxon>Magnoliopsida</taxon>
        <taxon>eudicotyledons</taxon>
        <taxon>Gunneridae</taxon>
        <taxon>Pentapetalae</taxon>
        <taxon>rosids</taxon>
        <taxon>fabids</taxon>
        <taxon>Malpighiales</taxon>
        <taxon>Salicaceae</taxon>
        <taxon>Saliceae</taxon>
        <taxon>Populus</taxon>
    </lineage>
</organism>
<evidence type="ECO:0008006" key="3">
    <source>
        <dbReference type="Google" id="ProtNLM"/>
    </source>
</evidence>
<feature type="compositionally biased region" description="Low complexity" evidence="1">
    <location>
        <begin position="307"/>
        <end position="317"/>
    </location>
</feature>
<dbReference type="Pfam" id="PF14223">
    <property type="entry name" value="Retrotran_gag_2"/>
    <property type="match status" value="1"/>
</dbReference>
<accession>A0A4U5LSK1</accession>
<evidence type="ECO:0000313" key="2">
    <source>
        <dbReference type="EMBL" id="TKR59016.1"/>
    </source>
</evidence>
<protein>
    <recommendedName>
        <fullName evidence="3">Retrotransposon gag domain-containing protein</fullName>
    </recommendedName>
</protein>
<reference evidence="2" key="1">
    <citation type="submission" date="2018-10" db="EMBL/GenBank/DDBJ databases">
        <title>Population genomic analysis revealed the cold adaptation of white poplar.</title>
        <authorList>
            <person name="Liu Y.-J."/>
        </authorList>
    </citation>
    <scope>NUCLEOTIDE SEQUENCE [LARGE SCALE GENOMIC DNA]</scope>
    <source>
        <strain evidence="2">PAL-ZL1</strain>
    </source>
</reference>
<dbReference type="PANTHER" id="PTHR47481">
    <property type="match status" value="1"/>
</dbReference>
<dbReference type="PANTHER" id="PTHR47481:SF35">
    <property type="entry name" value="ZINC FINGER, CCHC-TYPE-RELATED"/>
    <property type="match status" value="1"/>
</dbReference>
<gene>
    <name evidence="2" type="ORF">D5086_0000327510</name>
</gene>
<feature type="region of interest" description="Disordered" evidence="1">
    <location>
        <begin position="307"/>
        <end position="331"/>
    </location>
</feature>
<dbReference type="EMBL" id="RCHU01001278">
    <property type="protein sequence ID" value="TKR59016.1"/>
    <property type="molecule type" value="Genomic_DNA"/>
</dbReference>
<name>A0A4U5LSK1_POPAL</name>
<dbReference type="AlphaFoldDB" id="A0A4U5LSK1"/>
<sequence length="331" mass="36479">MPSAATDPAAHNMWKQLDQLVISLLLSSLTEEALSITIGFTTSRDVWNSLETTFSQKSKARELQIKDELHLMRRGSRSILEYSRIFKAHCNQLSTMGCPIEDTDKVHWYLRGLGHEFSTFSITQLSLTLIPSFKDIVPKAESFDLFSKSIDHNTGVPAYVANFSPASSHQFGNSNNYQHKYKGGPPKGGHRSKQYIKPYANRYIKPDANFVEALAHHTINDEPADWYTDTSASAHMTADASQLDKVEPYTGKDKVIIDYIAFHDLISSPPVMASTNSSIGHSSPSSVTSSIPCKTYALDLLSPQSTSSLVPSVPTPQEAQPPALPIASVLH</sequence>
<proteinExistence type="predicted"/>